<dbReference type="RefSeq" id="WP_140031199.1">
    <property type="nucleotide sequence ID" value="NZ_AP027305.1"/>
</dbReference>
<keyword evidence="14" id="KW-0443">Lipid metabolism</keyword>
<organism evidence="20 21">
    <name type="scientific">Metamycoplasma equirhinis</name>
    <dbReference type="NCBI Taxonomy" id="92402"/>
    <lineage>
        <taxon>Bacteria</taxon>
        <taxon>Bacillati</taxon>
        <taxon>Mycoplasmatota</taxon>
        <taxon>Mycoplasmoidales</taxon>
        <taxon>Metamycoplasmataceae</taxon>
        <taxon>Metamycoplasma</taxon>
    </lineage>
</organism>
<evidence type="ECO:0000313" key="20">
    <source>
        <dbReference type="EMBL" id="WPB53895.1"/>
    </source>
</evidence>
<keyword evidence="8" id="KW-1003">Cell membrane</keyword>
<dbReference type="PANTHER" id="PTHR46382:SF1">
    <property type="entry name" value="PHOSPHATIDATE CYTIDYLYLTRANSFERASE"/>
    <property type="match status" value="1"/>
</dbReference>
<dbReference type="Pfam" id="PF01148">
    <property type="entry name" value="CTP_transf_1"/>
    <property type="match status" value="1"/>
</dbReference>
<comment type="similarity">
    <text evidence="5 18">Belongs to the CDS family.</text>
</comment>
<protein>
    <recommendedName>
        <fullName evidence="7 18">Phosphatidate cytidylyltransferase</fullName>
        <ecNumber evidence="6 18">2.7.7.41</ecNumber>
    </recommendedName>
</protein>
<evidence type="ECO:0000256" key="2">
    <source>
        <dbReference type="ARBA" id="ARBA00004651"/>
    </source>
</evidence>
<feature type="transmembrane region" description="Helical" evidence="19">
    <location>
        <begin position="180"/>
        <end position="203"/>
    </location>
</feature>
<evidence type="ECO:0000256" key="8">
    <source>
        <dbReference type="ARBA" id="ARBA00022475"/>
    </source>
</evidence>
<dbReference type="GO" id="GO:0016779">
    <property type="term" value="F:nucleotidyltransferase activity"/>
    <property type="evidence" value="ECO:0007669"/>
    <property type="project" value="UniProtKB-KW"/>
</dbReference>
<evidence type="ECO:0000256" key="10">
    <source>
        <dbReference type="ARBA" id="ARBA00022679"/>
    </source>
</evidence>
<dbReference type="EMBL" id="CP137845">
    <property type="protein sequence ID" value="WPB53895.1"/>
    <property type="molecule type" value="Genomic_DNA"/>
</dbReference>
<evidence type="ECO:0000256" key="5">
    <source>
        <dbReference type="ARBA" id="ARBA00010185"/>
    </source>
</evidence>
<evidence type="ECO:0000256" key="11">
    <source>
        <dbReference type="ARBA" id="ARBA00022692"/>
    </source>
</evidence>
<comment type="pathway">
    <text evidence="3 18">Phospholipid metabolism; CDP-diacylglycerol biosynthesis; CDP-diacylglycerol from sn-glycerol 3-phosphate: step 3/3.</text>
</comment>
<evidence type="ECO:0000256" key="7">
    <source>
        <dbReference type="ARBA" id="ARBA00019373"/>
    </source>
</evidence>
<keyword evidence="12 18" id="KW-0548">Nucleotidyltransferase</keyword>
<keyword evidence="16" id="KW-0594">Phospholipid biosynthesis</keyword>
<feature type="transmembrane region" description="Helical" evidence="19">
    <location>
        <begin position="224"/>
        <end position="241"/>
    </location>
</feature>
<dbReference type="PROSITE" id="PS01315">
    <property type="entry name" value="CDS"/>
    <property type="match status" value="1"/>
</dbReference>
<evidence type="ECO:0000256" key="18">
    <source>
        <dbReference type="RuleBase" id="RU003938"/>
    </source>
</evidence>
<keyword evidence="17" id="KW-1208">Phospholipid metabolism</keyword>
<evidence type="ECO:0000256" key="3">
    <source>
        <dbReference type="ARBA" id="ARBA00005119"/>
    </source>
</evidence>
<dbReference type="InterPro" id="IPR000374">
    <property type="entry name" value="PC_trans"/>
</dbReference>
<evidence type="ECO:0000256" key="4">
    <source>
        <dbReference type="ARBA" id="ARBA00005189"/>
    </source>
</evidence>
<dbReference type="PANTHER" id="PTHR46382">
    <property type="entry name" value="PHOSPHATIDATE CYTIDYLYLTRANSFERASE"/>
    <property type="match status" value="1"/>
</dbReference>
<evidence type="ECO:0000256" key="17">
    <source>
        <dbReference type="ARBA" id="ARBA00023264"/>
    </source>
</evidence>
<comment type="pathway">
    <text evidence="4">Lipid metabolism.</text>
</comment>
<evidence type="ECO:0000256" key="12">
    <source>
        <dbReference type="ARBA" id="ARBA00022695"/>
    </source>
</evidence>
<keyword evidence="10 18" id="KW-0808">Transferase</keyword>
<evidence type="ECO:0000313" key="21">
    <source>
        <dbReference type="Proteomes" id="UP001303601"/>
    </source>
</evidence>
<evidence type="ECO:0000256" key="9">
    <source>
        <dbReference type="ARBA" id="ARBA00022516"/>
    </source>
</evidence>
<feature type="transmembrane region" description="Helical" evidence="19">
    <location>
        <begin position="59"/>
        <end position="77"/>
    </location>
</feature>
<evidence type="ECO:0000256" key="6">
    <source>
        <dbReference type="ARBA" id="ARBA00012487"/>
    </source>
</evidence>
<keyword evidence="9" id="KW-0444">Lipid biosynthesis</keyword>
<comment type="catalytic activity">
    <reaction evidence="1 18">
        <text>a 1,2-diacyl-sn-glycero-3-phosphate + CTP + H(+) = a CDP-1,2-diacyl-sn-glycerol + diphosphate</text>
        <dbReference type="Rhea" id="RHEA:16229"/>
        <dbReference type="ChEBI" id="CHEBI:15378"/>
        <dbReference type="ChEBI" id="CHEBI:33019"/>
        <dbReference type="ChEBI" id="CHEBI:37563"/>
        <dbReference type="ChEBI" id="CHEBI:58332"/>
        <dbReference type="ChEBI" id="CHEBI:58608"/>
        <dbReference type="EC" id="2.7.7.41"/>
    </reaction>
</comment>
<keyword evidence="13 19" id="KW-1133">Transmembrane helix</keyword>
<comment type="subcellular location">
    <subcellularLocation>
        <location evidence="2">Cell membrane</location>
        <topology evidence="2">Multi-pass membrane protein</topology>
    </subcellularLocation>
</comment>
<evidence type="ECO:0000256" key="1">
    <source>
        <dbReference type="ARBA" id="ARBA00001698"/>
    </source>
</evidence>
<feature type="transmembrane region" description="Helical" evidence="19">
    <location>
        <begin position="120"/>
        <end position="141"/>
    </location>
</feature>
<accession>A0ABZ0PAK5</accession>
<evidence type="ECO:0000256" key="19">
    <source>
        <dbReference type="SAM" id="Phobius"/>
    </source>
</evidence>
<reference evidence="20" key="1">
    <citation type="submission" date="2023-11" db="EMBL/GenBank/DDBJ databases">
        <title>Completed genome sequence of Mycoplasma equirhinis type strain M432/72.</title>
        <authorList>
            <person name="Spergser J."/>
        </authorList>
    </citation>
    <scope>NUCLEOTIDE SEQUENCE [LARGE SCALE GENOMIC DNA]</scope>
    <source>
        <strain evidence="20">M432/72</strain>
    </source>
</reference>
<keyword evidence="15 19" id="KW-0472">Membrane</keyword>
<keyword evidence="21" id="KW-1185">Reference proteome</keyword>
<dbReference type="GeneID" id="94493808"/>
<keyword evidence="11 18" id="KW-0812">Transmembrane</keyword>
<evidence type="ECO:0000256" key="13">
    <source>
        <dbReference type="ARBA" id="ARBA00022989"/>
    </source>
</evidence>
<sequence>MKNIKVRATSAIVLLLILIPCFLITYFAKVPGKVIGLAFFMVFSSWATYEVISHNKLHQSFNIIFAVLVSITWFFPFDWFKTTSINPNAFWETKTTGFNHDFLILTIKHLLFFGKDEISGLNALSISTIFIFSTIIFLFNARKYESTIEFFKEYIICLFALLFIPIFSKALYIYNVANLYIFFAIFLIPIIADTSAYFGGMLLGHKIIKRGFAPHISPKKTWEGAIIGYLFAALFVFIAMYLGKMTNNSQFIVLANYKQLIVAIILLPAVSQIGDLSFSLIKRKMNIKDFSNLIPGHGGLMDRFDSVSFVTLSLSLIFLIK</sequence>
<evidence type="ECO:0000256" key="16">
    <source>
        <dbReference type="ARBA" id="ARBA00023209"/>
    </source>
</evidence>
<feature type="transmembrane region" description="Helical" evidence="19">
    <location>
        <begin position="34"/>
        <end position="52"/>
    </location>
</feature>
<feature type="transmembrane region" description="Helical" evidence="19">
    <location>
        <begin position="261"/>
        <end position="281"/>
    </location>
</feature>
<dbReference type="Proteomes" id="UP001303601">
    <property type="component" value="Chromosome"/>
</dbReference>
<evidence type="ECO:0000256" key="14">
    <source>
        <dbReference type="ARBA" id="ARBA00023098"/>
    </source>
</evidence>
<dbReference type="EC" id="2.7.7.41" evidence="6 18"/>
<name>A0ABZ0PAK5_9BACT</name>
<feature type="transmembrane region" description="Helical" evidence="19">
    <location>
        <begin position="12"/>
        <end position="28"/>
    </location>
</feature>
<proteinExistence type="inferred from homology"/>
<gene>
    <name evidence="20" type="ORF">R9B83_02815</name>
</gene>
<evidence type="ECO:0000256" key="15">
    <source>
        <dbReference type="ARBA" id="ARBA00023136"/>
    </source>
</evidence>
<feature type="transmembrane region" description="Helical" evidence="19">
    <location>
        <begin position="153"/>
        <end position="174"/>
    </location>
</feature>